<evidence type="ECO:0000259" key="2">
    <source>
        <dbReference type="SMART" id="SM00014"/>
    </source>
</evidence>
<dbReference type="RefSeq" id="WP_119329815.1">
    <property type="nucleotide sequence ID" value="NZ_JBHSJH010000002.1"/>
</dbReference>
<keyword evidence="1" id="KW-0812">Transmembrane</keyword>
<keyword evidence="1" id="KW-0472">Membrane</keyword>
<name>A0ABV9TDS7_9GAMM</name>
<keyword evidence="4" id="KW-1185">Reference proteome</keyword>
<dbReference type="Pfam" id="PF01569">
    <property type="entry name" value="PAP2"/>
    <property type="match status" value="1"/>
</dbReference>
<dbReference type="InterPro" id="IPR000326">
    <property type="entry name" value="PAP2/HPO"/>
</dbReference>
<dbReference type="InterPro" id="IPR036938">
    <property type="entry name" value="PAP2/HPO_sf"/>
</dbReference>
<evidence type="ECO:0000256" key="1">
    <source>
        <dbReference type="SAM" id="Phobius"/>
    </source>
</evidence>
<sequence>MNCLDCKLMKNTVIFGVLTFILAILSYNYLDQNIVLTLHNSDIFSSDQAEFATAISKIFSPKIWLIIAIVATVICIRNHIKYGKSSNQLYTFSLTLIMAIIITTILKVIVARYRPEALIFDDKFGFHFFSMKKIYNSMPSGHTTLSFAGLLAFANFFNKKWLTVTVIILGTIVAFTRVIIIDHYLSDVIVAIYLGTFIYLWCKAFVNRYNS</sequence>
<evidence type="ECO:0000313" key="4">
    <source>
        <dbReference type="Proteomes" id="UP001595926"/>
    </source>
</evidence>
<evidence type="ECO:0000313" key="3">
    <source>
        <dbReference type="EMBL" id="MFC4892420.1"/>
    </source>
</evidence>
<feature type="transmembrane region" description="Helical" evidence="1">
    <location>
        <begin position="92"/>
        <end position="114"/>
    </location>
</feature>
<feature type="transmembrane region" description="Helical" evidence="1">
    <location>
        <begin position="12"/>
        <end position="30"/>
    </location>
</feature>
<comment type="caution">
    <text evidence="3">The sequence shown here is derived from an EMBL/GenBank/DDBJ whole genome shotgun (WGS) entry which is preliminary data.</text>
</comment>
<accession>A0ABV9TDS7</accession>
<reference evidence="4" key="1">
    <citation type="journal article" date="2019" name="Int. J. Syst. Evol. Microbiol.">
        <title>The Global Catalogue of Microorganisms (GCM) 10K type strain sequencing project: providing services to taxonomists for standard genome sequencing and annotation.</title>
        <authorList>
            <consortium name="The Broad Institute Genomics Platform"/>
            <consortium name="The Broad Institute Genome Sequencing Center for Infectious Disease"/>
            <person name="Wu L."/>
            <person name="Ma J."/>
        </authorList>
    </citation>
    <scope>NUCLEOTIDE SEQUENCE [LARGE SCALE GENOMIC DNA]</scope>
    <source>
        <strain evidence="4">CGMCC 1.13718</strain>
    </source>
</reference>
<feature type="domain" description="Phosphatidic acid phosphatase type 2/haloperoxidase" evidence="2">
    <location>
        <begin position="88"/>
        <end position="203"/>
    </location>
</feature>
<keyword evidence="1" id="KW-1133">Transmembrane helix</keyword>
<organism evidence="3 4">
    <name type="scientific">Pseudofrancisella aestuarii</name>
    <dbReference type="NCBI Taxonomy" id="2670347"/>
    <lineage>
        <taxon>Bacteria</taxon>
        <taxon>Pseudomonadati</taxon>
        <taxon>Pseudomonadota</taxon>
        <taxon>Gammaproteobacteria</taxon>
        <taxon>Thiotrichales</taxon>
        <taxon>Francisellaceae</taxon>
        <taxon>Pseudofrancisella</taxon>
    </lineage>
</organism>
<dbReference type="Gene3D" id="1.20.144.10">
    <property type="entry name" value="Phosphatidic acid phosphatase type 2/haloperoxidase"/>
    <property type="match status" value="2"/>
</dbReference>
<protein>
    <submittedName>
        <fullName evidence="3">Phosphatase PAP2 family protein</fullName>
    </submittedName>
</protein>
<dbReference type="Proteomes" id="UP001595926">
    <property type="component" value="Unassembled WGS sequence"/>
</dbReference>
<gene>
    <name evidence="3" type="ORF">ACFPDQ_05085</name>
</gene>
<feature type="transmembrane region" description="Helical" evidence="1">
    <location>
        <begin position="63"/>
        <end position="80"/>
    </location>
</feature>
<dbReference type="EMBL" id="JBHSJH010000002">
    <property type="protein sequence ID" value="MFC4892420.1"/>
    <property type="molecule type" value="Genomic_DNA"/>
</dbReference>
<feature type="transmembrane region" description="Helical" evidence="1">
    <location>
        <begin position="161"/>
        <end position="181"/>
    </location>
</feature>
<dbReference type="SUPFAM" id="SSF48317">
    <property type="entry name" value="Acid phosphatase/Vanadium-dependent haloperoxidase"/>
    <property type="match status" value="1"/>
</dbReference>
<proteinExistence type="predicted"/>
<feature type="transmembrane region" description="Helical" evidence="1">
    <location>
        <begin position="134"/>
        <end position="154"/>
    </location>
</feature>
<feature type="transmembrane region" description="Helical" evidence="1">
    <location>
        <begin position="187"/>
        <end position="206"/>
    </location>
</feature>
<dbReference type="SMART" id="SM00014">
    <property type="entry name" value="acidPPc"/>
    <property type="match status" value="1"/>
</dbReference>